<feature type="coiled-coil region" evidence="1">
    <location>
        <begin position="119"/>
        <end position="146"/>
    </location>
</feature>
<evidence type="ECO:0000256" key="1">
    <source>
        <dbReference type="SAM" id="Coils"/>
    </source>
</evidence>
<accession>A0AAV2IBF2</accession>
<organism evidence="3 4">
    <name type="scientific">Lymnaea stagnalis</name>
    <name type="common">Great pond snail</name>
    <name type="synonym">Helix stagnalis</name>
    <dbReference type="NCBI Taxonomy" id="6523"/>
    <lineage>
        <taxon>Eukaryota</taxon>
        <taxon>Metazoa</taxon>
        <taxon>Spiralia</taxon>
        <taxon>Lophotrochozoa</taxon>
        <taxon>Mollusca</taxon>
        <taxon>Gastropoda</taxon>
        <taxon>Heterobranchia</taxon>
        <taxon>Euthyneura</taxon>
        <taxon>Panpulmonata</taxon>
        <taxon>Hygrophila</taxon>
        <taxon>Lymnaeoidea</taxon>
        <taxon>Lymnaeidae</taxon>
        <taxon>Lymnaea</taxon>
    </lineage>
</organism>
<comment type="caution">
    <text evidence="3">The sequence shown here is derived from an EMBL/GenBank/DDBJ whole genome shotgun (WGS) entry which is preliminary data.</text>
</comment>
<dbReference type="AlphaFoldDB" id="A0AAV2IBF2"/>
<gene>
    <name evidence="3" type="ORF">GSLYS_00016662001</name>
</gene>
<dbReference type="InterPro" id="IPR016186">
    <property type="entry name" value="C-type_lectin-like/link_sf"/>
</dbReference>
<dbReference type="PROSITE" id="PS50041">
    <property type="entry name" value="C_TYPE_LECTIN_2"/>
    <property type="match status" value="1"/>
</dbReference>
<keyword evidence="1" id="KW-0175">Coiled coil</keyword>
<proteinExistence type="predicted"/>
<dbReference type="Gene3D" id="3.10.100.10">
    <property type="entry name" value="Mannose-Binding Protein A, subunit A"/>
    <property type="match status" value="1"/>
</dbReference>
<evidence type="ECO:0000313" key="3">
    <source>
        <dbReference type="EMBL" id="CAL1543128.1"/>
    </source>
</evidence>
<sequence length="305" mass="34332">VNCSYAHSNASRVQFLISLFLSWSNDSTRPFQDVASINAFSQGHPVNVLTPGDVMASGEINIEGESYVRLTWVLPNGGQVGFYKCSAEGYDNVGHNVIESDVIEVKGKTPDVSQLLLAIRNLTFRQKETDETVEELKRNISSLASQTLTTSTSPRTLTTSTSPSVLTWLSSNALTHLYSNQEVYYLSKQQYLNVSKAQEFCEIIGGYLIEIDDVTEYVSILPLLSLIQDRTAMAYTGGSEEQREGHWIFRTSGRPVAYFNWVSGQDFQDTSHNCLTLFQEYDWKMLSSFCSNQNYMYYALCERAI</sequence>
<name>A0AAV2IBF2_LYMST</name>
<feature type="non-terminal residue" evidence="3">
    <location>
        <position position="1"/>
    </location>
</feature>
<dbReference type="Proteomes" id="UP001497497">
    <property type="component" value="Unassembled WGS sequence"/>
</dbReference>
<evidence type="ECO:0000259" key="2">
    <source>
        <dbReference type="PROSITE" id="PS50041"/>
    </source>
</evidence>
<dbReference type="EMBL" id="CAXITT010000527">
    <property type="protein sequence ID" value="CAL1543128.1"/>
    <property type="molecule type" value="Genomic_DNA"/>
</dbReference>
<dbReference type="CDD" id="cd00037">
    <property type="entry name" value="CLECT"/>
    <property type="match status" value="1"/>
</dbReference>
<dbReference type="SUPFAM" id="SSF56436">
    <property type="entry name" value="C-type lectin-like"/>
    <property type="match status" value="1"/>
</dbReference>
<dbReference type="Pfam" id="PF00059">
    <property type="entry name" value="Lectin_C"/>
    <property type="match status" value="1"/>
</dbReference>
<feature type="domain" description="C-type lectin" evidence="2">
    <location>
        <begin position="179"/>
        <end position="284"/>
    </location>
</feature>
<dbReference type="InterPro" id="IPR001304">
    <property type="entry name" value="C-type_lectin-like"/>
</dbReference>
<evidence type="ECO:0000313" key="4">
    <source>
        <dbReference type="Proteomes" id="UP001497497"/>
    </source>
</evidence>
<protein>
    <recommendedName>
        <fullName evidence="2">C-type lectin domain-containing protein</fullName>
    </recommendedName>
</protein>
<keyword evidence="4" id="KW-1185">Reference proteome</keyword>
<reference evidence="3 4" key="1">
    <citation type="submission" date="2024-04" db="EMBL/GenBank/DDBJ databases">
        <authorList>
            <consortium name="Genoscope - CEA"/>
            <person name="William W."/>
        </authorList>
    </citation>
    <scope>NUCLEOTIDE SEQUENCE [LARGE SCALE GENOMIC DNA]</scope>
</reference>
<dbReference type="InterPro" id="IPR016187">
    <property type="entry name" value="CTDL_fold"/>
</dbReference>